<evidence type="ECO:0000313" key="2">
    <source>
        <dbReference type="EMBL" id="QEG40644.1"/>
    </source>
</evidence>
<reference evidence="2 3" key="1">
    <citation type="submission" date="2019-08" db="EMBL/GenBank/DDBJ databases">
        <title>Deep-cultivation of Planctomycetes and their phenomic and genomic characterization uncovers novel biology.</title>
        <authorList>
            <person name="Wiegand S."/>
            <person name="Jogler M."/>
            <person name="Boedeker C."/>
            <person name="Pinto D."/>
            <person name="Vollmers J."/>
            <person name="Rivas-Marin E."/>
            <person name="Kohn T."/>
            <person name="Peeters S.H."/>
            <person name="Heuer A."/>
            <person name="Rast P."/>
            <person name="Oberbeckmann S."/>
            <person name="Bunk B."/>
            <person name="Jeske O."/>
            <person name="Meyerdierks A."/>
            <person name="Storesund J.E."/>
            <person name="Kallscheuer N."/>
            <person name="Luecker S."/>
            <person name="Lage O.M."/>
            <person name="Pohl T."/>
            <person name="Merkel B.J."/>
            <person name="Hornburger P."/>
            <person name="Mueller R.-W."/>
            <person name="Bruemmer F."/>
            <person name="Labrenz M."/>
            <person name="Spormann A.M."/>
            <person name="Op den Camp H."/>
            <person name="Overmann J."/>
            <person name="Amann R."/>
            <person name="Jetten M.S.M."/>
            <person name="Mascher T."/>
            <person name="Medema M.H."/>
            <person name="Devos D.P."/>
            <person name="Kaster A.-K."/>
            <person name="Ovreas L."/>
            <person name="Rohde M."/>
            <person name="Galperin M.Y."/>
            <person name="Jogler C."/>
        </authorList>
    </citation>
    <scope>NUCLEOTIDE SEQUENCE [LARGE SCALE GENOMIC DNA]</scope>
    <source>
        <strain evidence="2 3">UC8</strain>
    </source>
</reference>
<dbReference type="PROSITE" id="PS51257">
    <property type="entry name" value="PROKAR_LIPOPROTEIN"/>
    <property type="match status" value="1"/>
</dbReference>
<feature type="chain" id="PRO_5022707444" evidence="1">
    <location>
        <begin position="21"/>
        <end position="80"/>
    </location>
</feature>
<keyword evidence="3" id="KW-1185">Reference proteome</keyword>
<proteinExistence type="predicted"/>
<sequence precursor="true">MMSSDLKNCLRICLSTAALGAVVVASTGCQSSINGQTLPSPYYLFDDVQYPAAGPEFKLSREAAAMRAAEAEAKLNENDR</sequence>
<evidence type="ECO:0000313" key="3">
    <source>
        <dbReference type="Proteomes" id="UP000325286"/>
    </source>
</evidence>
<dbReference type="EMBL" id="CP042914">
    <property type="protein sequence ID" value="QEG40644.1"/>
    <property type="molecule type" value="Genomic_DNA"/>
</dbReference>
<accession>A0A5B9QNV2</accession>
<name>A0A5B9QNV2_9BACT</name>
<dbReference type="AlphaFoldDB" id="A0A5B9QNV2"/>
<protein>
    <submittedName>
        <fullName evidence="2">Uncharacterized protein</fullName>
    </submittedName>
</protein>
<evidence type="ECO:0000256" key="1">
    <source>
        <dbReference type="SAM" id="SignalP"/>
    </source>
</evidence>
<gene>
    <name evidence="2" type="ORF">UC8_26610</name>
</gene>
<dbReference type="Proteomes" id="UP000325286">
    <property type="component" value="Chromosome"/>
</dbReference>
<keyword evidence="1" id="KW-0732">Signal</keyword>
<dbReference type="KEGG" id="rul:UC8_26610"/>
<feature type="signal peptide" evidence="1">
    <location>
        <begin position="1"/>
        <end position="20"/>
    </location>
</feature>
<organism evidence="2 3">
    <name type="scientific">Roseimaritima ulvae</name>
    <dbReference type="NCBI Taxonomy" id="980254"/>
    <lineage>
        <taxon>Bacteria</taxon>
        <taxon>Pseudomonadati</taxon>
        <taxon>Planctomycetota</taxon>
        <taxon>Planctomycetia</taxon>
        <taxon>Pirellulales</taxon>
        <taxon>Pirellulaceae</taxon>
        <taxon>Roseimaritima</taxon>
    </lineage>
</organism>